<gene>
    <name evidence="1" type="ORF">FPZ44_03385</name>
</gene>
<dbReference type="EMBL" id="VNJK01000001">
    <property type="protein sequence ID" value="TVX92181.1"/>
    <property type="molecule type" value="Genomic_DNA"/>
</dbReference>
<dbReference type="Gene3D" id="2.60.40.3760">
    <property type="match status" value="3"/>
</dbReference>
<reference evidence="1 2" key="1">
    <citation type="submission" date="2019-07" db="EMBL/GenBank/DDBJ databases">
        <authorList>
            <person name="Kim J."/>
        </authorList>
    </citation>
    <scope>NUCLEOTIDE SEQUENCE [LARGE SCALE GENOMIC DNA]</scope>
    <source>
        <strain evidence="1 2">N4</strain>
    </source>
</reference>
<evidence type="ECO:0000313" key="2">
    <source>
        <dbReference type="Proteomes" id="UP000318102"/>
    </source>
</evidence>
<evidence type="ECO:0000313" key="1">
    <source>
        <dbReference type="EMBL" id="TVX92181.1"/>
    </source>
</evidence>
<organism evidence="1 2">
    <name type="scientific">Paenibacillus agilis</name>
    <dbReference type="NCBI Taxonomy" id="3020863"/>
    <lineage>
        <taxon>Bacteria</taxon>
        <taxon>Bacillati</taxon>
        <taxon>Bacillota</taxon>
        <taxon>Bacilli</taxon>
        <taxon>Bacillales</taxon>
        <taxon>Paenibacillaceae</taxon>
        <taxon>Paenibacillus</taxon>
    </lineage>
</organism>
<dbReference type="Proteomes" id="UP000318102">
    <property type="component" value="Unassembled WGS sequence"/>
</dbReference>
<name>A0A559IX62_9BACL</name>
<dbReference type="InterPro" id="IPR013688">
    <property type="entry name" value="GBS_Bsp-like"/>
</dbReference>
<dbReference type="AlphaFoldDB" id="A0A559IX62"/>
<dbReference type="Pfam" id="PF08481">
    <property type="entry name" value="GBS_Bsp-like"/>
    <property type="match status" value="3"/>
</dbReference>
<proteinExistence type="predicted"/>
<sequence>MLLYRSSKVSKSIFIVFLFVFTMALSSMSIYAQQKSHYIYEDSKLKYIQLPSSNQLFVYKYDQNGNIVKIEKVKTPSVVVPSKVSISDVSYEVIAYGVSPTAKSVQFPTWTELNGQDDLVHPYVEGEKVAPGIWKATVLLSKHNMEKGVYYNDVWVDGKFFGGAVTKVEDNVRVSLPQEIGYSAGEYEVVVTGVGKDVAKIVMPVWTTQQGQDDIKHVEAQKIEDGTWKAKIKFSDHNYETGTYITHIYAHDKHGNQMPLYGGETKVKPEVKAPPAVSYSSGSYEVIAYGVSPTAKSVQFPTWTDLNGQDDLAHPYVEGKKVAPGIWKATVLLSKHNMEKGVYYNDVWVDGKYFGGAVTKVEDR</sequence>
<accession>A0A559IX62</accession>
<keyword evidence="2" id="KW-1185">Reference proteome</keyword>
<comment type="caution">
    <text evidence="1">The sequence shown here is derived from an EMBL/GenBank/DDBJ whole genome shotgun (WGS) entry which is preliminary data.</text>
</comment>
<dbReference type="OrthoDB" id="9763643at2"/>
<protein>
    <submittedName>
        <fullName evidence="1">Uncharacterized protein</fullName>
    </submittedName>
</protein>